<comment type="subcellular location">
    <subcellularLocation>
        <location evidence="1">Nucleus</location>
    </subcellularLocation>
</comment>
<reference evidence="4 5" key="1">
    <citation type="journal article" date="2018" name="Science">
        <title>The opium poppy genome and morphinan production.</title>
        <authorList>
            <person name="Guo L."/>
            <person name="Winzer T."/>
            <person name="Yang X."/>
            <person name="Li Y."/>
            <person name="Ning Z."/>
            <person name="He Z."/>
            <person name="Teodor R."/>
            <person name="Lu Y."/>
            <person name="Bowser T.A."/>
            <person name="Graham I.A."/>
            <person name="Ye K."/>
        </authorList>
    </citation>
    <scope>NUCLEOTIDE SEQUENCE [LARGE SCALE GENOMIC DNA]</scope>
    <source>
        <strain evidence="5">cv. HN1</strain>
        <tissue evidence="4">Leaves</tissue>
    </source>
</reference>
<dbReference type="Pfam" id="PF02309">
    <property type="entry name" value="AUX_IAA"/>
    <property type="match status" value="1"/>
</dbReference>
<comment type="similarity">
    <text evidence="1">Belongs to the Aux/IAA family.</text>
</comment>
<keyword evidence="1" id="KW-0804">Transcription</keyword>
<comment type="subunit">
    <text evidence="1">Homodimers and heterodimers.</text>
</comment>
<dbReference type="GO" id="GO:0009734">
    <property type="term" value="P:auxin-activated signaling pathway"/>
    <property type="evidence" value="ECO:0007669"/>
    <property type="project" value="UniProtKB-UniRule"/>
</dbReference>
<keyword evidence="1" id="KW-0539">Nucleus</keyword>
<evidence type="ECO:0000313" key="4">
    <source>
        <dbReference type="EMBL" id="RZC76311.1"/>
    </source>
</evidence>
<keyword evidence="2" id="KW-1133">Transmembrane helix</keyword>
<gene>
    <name evidence="4" type="ORF">C5167_002305</name>
</gene>
<dbReference type="STRING" id="3469.A0A4Y7KW17"/>
<dbReference type="AlphaFoldDB" id="A0A4Y7KW17"/>
<evidence type="ECO:0000256" key="2">
    <source>
        <dbReference type="SAM" id="Phobius"/>
    </source>
</evidence>
<evidence type="ECO:0000259" key="3">
    <source>
        <dbReference type="Pfam" id="PF02309"/>
    </source>
</evidence>
<keyword evidence="5" id="KW-1185">Reference proteome</keyword>
<name>A0A4Y7KW17_PAPSO</name>
<keyword evidence="2" id="KW-0812">Transmembrane</keyword>
<dbReference type="GO" id="GO:0005634">
    <property type="term" value="C:nucleus"/>
    <property type="evidence" value="ECO:0007669"/>
    <property type="project" value="UniProtKB-SubCell"/>
</dbReference>
<dbReference type="InterPro" id="IPR003311">
    <property type="entry name" value="AUX_IAA"/>
</dbReference>
<dbReference type="Proteomes" id="UP000316621">
    <property type="component" value="Chromosome 9"/>
</dbReference>
<comment type="function">
    <text evidence="1">Aux/IAA proteins are short-lived transcriptional factors that function as repressors of early auxin response genes at low auxin concentrations.</text>
</comment>
<dbReference type="Gramene" id="RZC76311">
    <property type="protein sequence ID" value="RZC76311"/>
    <property type="gene ID" value="C5167_002305"/>
</dbReference>
<feature type="domain" description="AUX/IAA" evidence="3">
    <location>
        <begin position="48"/>
        <end position="106"/>
    </location>
</feature>
<feature type="transmembrane region" description="Helical" evidence="2">
    <location>
        <begin position="163"/>
        <end position="183"/>
    </location>
</feature>
<protein>
    <recommendedName>
        <fullName evidence="1">Auxin-responsive protein</fullName>
    </recommendedName>
</protein>
<keyword evidence="2" id="KW-0472">Membrane</keyword>
<dbReference type="PANTHER" id="PTHR31734">
    <property type="entry name" value="AUXIN-RESPONSIVE PROTEIN IAA17"/>
    <property type="match status" value="1"/>
</dbReference>
<keyword evidence="1" id="KW-0927">Auxin signaling pathway</keyword>
<dbReference type="InterPro" id="IPR033389">
    <property type="entry name" value="AUX/IAA_dom"/>
</dbReference>
<keyword evidence="1" id="KW-0805">Transcription regulation</keyword>
<dbReference type="PANTHER" id="PTHR31734:SF28">
    <property type="entry name" value="AUXIN-RESPONSIVE PROTEIN IAA13"/>
    <property type="match status" value="1"/>
</dbReference>
<dbReference type="GO" id="GO:0006355">
    <property type="term" value="P:regulation of DNA-templated transcription"/>
    <property type="evidence" value="ECO:0007669"/>
    <property type="project" value="InterPro"/>
</dbReference>
<accession>A0A4Y7KW17</accession>
<proteinExistence type="inferred from homology"/>
<sequence length="198" mass="23327">MKTKKNVDPKATVRMFWMLETTTNYSRHLPSNKQSDGYRLDLQNKQCATKEKHRTREFMNYYVKVSMDRAPYLRKVGLKVYEGYQELLKAFDDMFKFIVPEKKKSLGPEDKENYVCDYYIYRNIDKLNNVSSSFANHLPWRSFNGVHPTFKSFTLYFVHGERLFMIFIIPAIILAQMTEHMVLNHVGVGSTPTDSILI</sequence>
<keyword evidence="1" id="KW-0678">Repressor</keyword>
<evidence type="ECO:0000313" key="5">
    <source>
        <dbReference type="Proteomes" id="UP000316621"/>
    </source>
</evidence>
<dbReference type="Gene3D" id="3.10.20.90">
    <property type="entry name" value="Phosphatidylinositol 3-kinase Catalytic Subunit, Chain A, domain 1"/>
    <property type="match status" value="1"/>
</dbReference>
<organism evidence="4 5">
    <name type="scientific">Papaver somniferum</name>
    <name type="common">Opium poppy</name>
    <dbReference type="NCBI Taxonomy" id="3469"/>
    <lineage>
        <taxon>Eukaryota</taxon>
        <taxon>Viridiplantae</taxon>
        <taxon>Streptophyta</taxon>
        <taxon>Embryophyta</taxon>
        <taxon>Tracheophyta</taxon>
        <taxon>Spermatophyta</taxon>
        <taxon>Magnoliopsida</taxon>
        <taxon>Ranunculales</taxon>
        <taxon>Papaveraceae</taxon>
        <taxon>Papaveroideae</taxon>
        <taxon>Papaver</taxon>
    </lineage>
</organism>
<evidence type="ECO:0000256" key="1">
    <source>
        <dbReference type="RuleBase" id="RU004549"/>
    </source>
</evidence>
<dbReference type="EMBL" id="CM010723">
    <property type="protein sequence ID" value="RZC76311.1"/>
    <property type="molecule type" value="Genomic_DNA"/>
</dbReference>